<reference evidence="1 2" key="1">
    <citation type="submission" date="2019-10" db="EMBL/GenBank/DDBJ databases">
        <title>Complete genome sequence of bacteriophage vB_RLeM_RL38JI.</title>
        <authorList>
            <person name="Gunathilake D."/>
            <person name="Bhat S."/>
            <person name="Yost C.K."/>
            <person name="Hynes M.F."/>
        </authorList>
    </citation>
    <scope>NUCLEOTIDE SEQUENCE [LARGE SCALE GENOMIC DNA]</scope>
</reference>
<keyword evidence="2" id="KW-1185">Reference proteome</keyword>
<organism evidence="1 2">
    <name type="scientific">Rhizobium phage RL38J1</name>
    <dbReference type="NCBI Taxonomy" id="2663232"/>
    <lineage>
        <taxon>Viruses</taxon>
        <taxon>Duplodnaviria</taxon>
        <taxon>Heunggongvirae</taxon>
        <taxon>Uroviricota</taxon>
        <taxon>Caudoviricetes</taxon>
        <taxon>Pootjesviridae</taxon>
        <taxon>Innesvirus</taxon>
        <taxon>Innesvirus RL38J1</taxon>
    </lineage>
</organism>
<protein>
    <submittedName>
        <fullName evidence="1">Uncharacterized protein</fullName>
    </submittedName>
</protein>
<sequence length="84" mass="9701">MAETLNLHTIENNSFFNIDNCKSYKTEENLYKAINKIGLTRELDQFLVVCNREGRFTAVFSPQSPRIANGGYLGFYSQYGFMLF</sequence>
<accession>A0A6B9J1K3</accession>
<proteinExistence type="predicted"/>
<gene>
    <name evidence="1" type="ORF">RL38J1_184</name>
</gene>
<evidence type="ECO:0000313" key="2">
    <source>
        <dbReference type="Proteomes" id="UP000436513"/>
    </source>
</evidence>
<evidence type="ECO:0000313" key="1">
    <source>
        <dbReference type="EMBL" id="QGZ14020.1"/>
    </source>
</evidence>
<dbReference type="EMBL" id="MN549360">
    <property type="protein sequence ID" value="QGZ14020.1"/>
    <property type="molecule type" value="Genomic_DNA"/>
</dbReference>
<dbReference type="Proteomes" id="UP000436513">
    <property type="component" value="Segment"/>
</dbReference>
<name>A0A6B9J1K3_9CAUD</name>